<dbReference type="OrthoDB" id="498141at2759"/>
<dbReference type="GO" id="GO:0006606">
    <property type="term" value="P:protein import into nucleus"/>
    <property type="evidence" value="ECO:0007669"/>
    <property type="project" value="TreeGrafter"/>
</dbReference>
<dbReference type="InterPro" id="IPR051345">
    <property type="entry name" value="Importin_beta-like_NTR"/>
</dbReference>
<dbReference type="eggNOG" id="ENOG502SAZ8">
    <property type="taxonomic scope" value="Eukaryota"/>
</dbReference>
<dbReference type="Gene3D" id="1.25.10.10">
    <property type="entry name" value="Leucine-rich Repeat Variant"/>
    <property type="match status" value="1"/>
</dbReference>
<organism evidence="3">
    <name type="scientific">Micromonas pusilla (strain CCMP1545)</name>
    <name type="common">Picoplanktonic green alga</name>
    <dbReference type="NCBI Taxonomy" id="564608"/>
    <lineage>
        <taxon>Eukaryota</taxon>
        <taxon>Viridiplantae</taxon>
        <taxon>Chlorophyta</taxon>
        <taxon>Mamiellophyceae</taxon>
        <taxon>Mamiellales</taxon>
        <taxon>Mamiellaceae</taxon>
        <taxon>Micromonas</taxon>
    </lineage>
</organism>
<evidence type="ECO:0000313" key="3">
    <source>
        <dbReference type="Proteomes" id="UP000001876"/>
    </source>
</evidence>
<feature type="region of interest" description="Disordered" evidence="1">
    <location>
        <begin position="171"/>
        <end position="194"/>
    </location>
</feature>
<dbReference type="EMBL" id="GG663749">
    <property type="protein sequence ID" value="EEH52277.1"/>
    <property type="molecule type" value="Genomic_DNA"/>
</dbReference>
<evidence type="ECO:0000256" key="1">
    <source>
        <dbReference type="SAM" id="MobiDB-lite"/>
    </source>
</evidence>
<dbReference type="GO" id="GO:0005737">
    <property type="term" value="C:cytoplasm"/>
    <property type="evidence" value="ECO:0007669"/>
    <property type="project" value="TreeGrafter"/>
</dbReference>
<dbReference type="AlphaFoldDB" id="C1N7I2"/>
<keyword evidence="3" id="KW-1185">Reference proteome</keyword>
<dbReference type="RefSeq" id="XP_003063904.1">
    <property type="nucleotide sequence ID" value="XM_003063858.1"/>
</dbReference>
<dbReference type="GeneID" id="9689345"/>
<gene>
    <name evidence="2" type="ORF">MICPUCDRAFT_53704</name>
</gene>
<protein>
    <submittedName>
        <fullName evidence="2">Predicted protein</fullName>
    </submittedName>
</protein>
<proteinExistence type="predicted"/>
<evidence type="ECO:0000313" key="2">
    <source>
        <dbReference type="EMBL" id="EEH52277.1"/>
    </source>
</evidence>
<dbReference type="PANTHER" id="PTHR12363:SF54">
    <property type="entry name" value="NUCLEAR TRANSPORT RECEPTOR"/>
    <property type="match status" value="1"/>
</dbReference>
<accession>C1N7I2</accession>
<name>C1N7I2_MICPC</name>
<dbReference type="InterPro" id="IPR011989">
    <property type="entry name" value="ARM-like"/>
</dbReference>
<sequence>MPFNSASDAFQLHPDVRLYRTTLKQTTLGRSNRGGGAAGQVAFGGAATTRDPSEVADEAETHAFLSQLFQRVGEAGVAANAGDFAGGGAFTSHPLVVASTSRMIGAYAAWLGQSREGQAMAQGAVTYLLGALRVPEAFAHASAAFRNVLARCAARFNSVAAATALMDAANERTPARPPPASSSSSSSGGGGDDDDRAAIVEGIARVIASMSDANVAADAGRRLAEPPLRRAVAHAAGGGSDANASLLAAELSLLASAVRFLEFPAIAEAEAANHPAMAVVSHAWPTLSTFAGDPWRGVPKVQNALCDVYTRAVLCAKRSAKPLLPHVLAALKDAFTASPSANARCLDVLAVIVEVFSVGGSSGAFAAARDPGGVVTSAAPASATSDDGVARVADPSVAEALSSALLTASQTAHSTLSASPLSDNADLARATFELARAFALHAPAILLTSPALPPLAEMAAAALSTLERDAVRAAVAFLSVIIAPGDKASASATWSRGKGAVDAFASTRGEAVVAAVVAAGADTCPRHLLRPTAQLLHAMRGAYGAIVDQWIASVVLSNPAGGFPNAPGVEPLDGATLRTFCELASSNRLPPQRWTALVVDFWLVCRKEATADALLAHQM</sequence>
<dbReference type="KEGG" id="mpp:MICPUCDRAFT_53704"/>
<reference evidence="2 3" key="1">
    <citation type="journal article" date="2009" name="Science">
        <title>Green evolution and dynamic adaptations revealed by genomes of the marine picoeukaryotes Micromonas.</title>
        <authorList>
            <person name="Worden A.Z."/>
            <person name="Lee J.H."/>
            <person name="Mock T."/>
            <person name="Rouze P."/>
            <person name="Simmons M.P."/>
            <person name="Aerts A.L."/>
            <person name="Allen A.E."/>
            <person name="Cuvelier M.L."/>
            <person name="Derelle E."/>
            <person name="Everett M.V."/>
            <person name="Foulon E."/>
            <person name="Grimwood J."/>
            <person name="Gundlach H."/>
            <person name="Henrissat B."/>
            <person name="Napoli C."/>
            <person name="McDonald S.M."/>
            <person name="Parker M.S."/>
            <person name="Rombauts S."/>
            <person name="Salamov A."/>
            <person name="Von Dassow P."/>
            <person name="Badger J.H."/>
            <person name="Coutinho P.M."/>
            <person name="Demir E."/>
            <person name="Dubchak I."/>
            <person name="Gentemann C."/>
            <person name="Eikrem W."/>
            <person name="Gready J.E."/>
            <person name="John U."/>
            <person name="Lanier W."/>
            <person name="Lindquist E.A."/>
            <person name="Lucas S."/>
            <person name="Mayer K.F."/>
            <person name="Moreau H."/>
            <person name="Not F."/>
            <person name="Otillar R."/>
            <person name="Panaud O."/>
            <person name="Pangilinan J."/>
            <person name="Paulsen I."/>
            <person name="Piegu B."/>
            <person name="Poliakov A."/>
            <person name="Robbens S."/>
            <person name="Schmutz J."/>
            <person name="Toulza E."/>
            <person name="Wyss T."/>
            <person name="Zelensky A."/>
            <person name="Zhou K."/>
            <person name="Armbrust E.V."/>
            <person name="Bhattacharya D."/>
            <person name="Goodenough U.W."/>
            <person name="Van de Peer Y."/>
            <person name="Grigoriev I.V."/>
        </authorList>
    </citation>
    <scope>NUCLEOTIDE SEQUENCE [LARGE SCALE GENOMIC DNA]</scope>
    <source>
        <strain evidence="2 3">CCMP1545</strain>
    </source>
</reference>
<dbReference type="Proteomes" id="UP000001876">
    <property type="component" value="Unassembled WGS sequence"/>
</dbReference>
<dbReference type="PANTHER" id="PTHR12363">
    <property type="entry name" value="TRANSPORTIN 3 AND IMPORTIN 13"/>
    <property type="match status" value="1"/>
</dbReference>